<evidence type="ECO:0000256" key="5">
    <source>
        <dbReference type="ARBA" id="ARBA00023180"/>
    </source>
</evidence>
<evidence type="ECO:0000313" key="9">
    <source>
        <dbReference type="Proteomes" id="UP000310158"/>
    </source>
</evidence>
<comment type="similarity">
    <text evidence="1">Belongs to the peptidase S10 family.</text>
</comment>
<dbReference type="SUPFAM" id="SSF53474">
    <property type="entry name" value="alpha/beta-Hydrolases"/>
    <property type="match status" value="1"/>
</dbReference>
<evidence type="ECO:0000256" key="6">
    <source>
        <dbReference type="SAM" id="MobiDB-lite"/>
    </source>
</evidence>
<reference evidence="8 9" key="1">
    <citation type="submission" date="2019-02" db="EMBL/GenBank/DDBJ databases">
        <title>Genome sequencing of the rare red list fungi Bondarzewia mesenterica.</title>
        <authorList>
            <person name="Buettner E."/>
            <person name="Kellner H."/>
        </authorList>
    </citation>
    <scope>NUCLEOTIDE SEQUENCE [LARGE SCALE GENOMIC DNA]</scope>
    <source>
        <strain evidence="8 9">DSM 108281</strain>
    </source>
</reference>
<name>A0A4S4LPE8_9AGAM</name>
<feature type="region of interest" description="Disordered" evidence="6">
    <location>
        <begin position="154"/>
        <end position="190"/>
    </location>
</feature>
<gene>
    <name evidence="8" type="ORF">EW146_g6173</name>
</gene>
<dbReference type="AlphaFoldDB" id="A0A4S4LPE8"/>
<keyword evidence="2" id="KW-0121">Carboxypeptidase</keyword>
<keyword evidence="3" id="KW-0645">Protease</keyword>
<protein>
    <recommendedName>
        <fullName evidence="10">Carboxypeptidase</fullName>
    </recommendedName>
</protein>
<keyword evidence="9" id="KW-1185">Reference proteome</keyword>
<accession>A0A4S4LPE8</accession>
<keyword evidence="7" id="KW-1133">Transmembrane helix</keyword>
<dbReference type="Pfam" id="PF00450">
    <property type="entry name" value="Peptidase_S10"/>
    <property type="match status" value="1"/>
</dbReference>
<keyword evidence="7" id="KW-0812">Transmembrane</keyword>
<sequence length="807" mass="87062">MSDLITLPHQYDDIPGPSWPGFECAKHINYQLIVPQPSDGFIHSQARTGRKREDPSASSSLRSSVLTSAYAPQRHIQAHDNYVRHLLASLRADPLSHLPEQKHFRSTRARKYLPSTPFFAFLFALFSLTAAADGATNATSSSVNAASSSSVSSLHASSSATPSSTVPSVAQPSIVPSKPGQLPNSFPHNYSEIPEGDFSPEWQDCLPNITFPLPRNFAGNVPVSRPNNAHPNNTLFFWGVESTTGSLTAQTGQLQLSPWMIWLGGGGGPGSSSLFTSMIGNGPMLFHNDFTITQNQYGLNGLMDIIWVDQPVGTGFSTVDSDGYVKDENQMASDFIGFLTNLVKVFPSLASRPLTLAGEDYAGIFIPYITQALLNSSSPVQLKKIAIGNGLFGGFDVYPNLVTISILESFPQLIGFDQDVFKSFQTQAHLCGFDLNLTYPQQELLPSFQPTVHPSSYWSSAPNEAPSALDRRERMRDQLGRRASVMLEKNSITLRTLRSRQQQSGSKLSNGTLNPSYGCALFDEMIDYAANFSRPWTPGSFDNSCTTSQNVVSPQASLDGGIYYNSIQVRGALHAPTSKNWSSVPSYPFGSTTNFSSSANIYGDPTQSHGVELIFYSGANNAIAHHRGLEILIQNTTFGGTRGFTRKPSTPWSDDDGNVAGIVHQERGIVYALFDGVGHLIPHFKPNAAYVFYRDFVFNTNSTGSLTVDDSNKPVVLGGESPEVADDVPRVASALFIGSATTASTLFVPSATVQAWESFVGQVAGGFDVVSSSGAHTGRCWTGSGAGVSAVLALWVGVLIGLGFRWI</sequence>
<organism evidence="8 9">
    <name type="scientific">Bondarzewia mesenterica</name>
    <dbReference type="NCBI Taxonomy" id="1095465"/>
    <lineage>
        <taxon>Eukaryota</taxon>
        <taxon>Fungi</taxon>
        <taxon>Dikarya</taxon>
        <taxon>Basidiomycota</taxon>
        <taxon>Agaricomycotina</taxon>
        <taxon>Agaricomycetes</taxon>
        <taxon>Russulales</taxon>
        <taxon>Bondarzewiaceae</taxon>
        <taxon>Bondarzewia</taxon>
    </lineage>
</organism>
<dbReference type="Gene3D" id="3.40.50.1820">
    <property type="entry name" value="alpha/beta hydrolase"/>
    <property type="match status" value="1"/>
</dbReference>
<dbReference type="GO" id="GO:0006508">
    <property type="term" value="P:proteolysis"/>
    <property type="evidence" value="ECO:0007669"/>
    <property type="project" value="UniProtKB-KW"/>
</dbReference>
<feature type="compositionally biased region" description="Low complexity" evidence="6">
    <location>
        <begin position="154"/>
        <end position="170"/>
    </location>
</feature>
<keyword evidence="4" id="KW-0378">Hydrolase</keyword>
<keyword evidence="7" id="KW-0472">Membrane</keyword>
<dbReference type="InterPro" id="IPR029058">
    <property type="entry name" value="AB_hydrolase_fold"/>
</dbReference>
<dbReference type="InterPro" id="IPR001563">
    <property type="entry name" value="Peptidase_S10"/>
</dbReference>
<evidence type="ECO:0008006" key="10">
    <source>
        <dbReference type="Google" id="ProtNLM"/>
    </source>
</evidence>
<feature type="region of interest" description="Disordered" evidence="6">
    <location>
        <begin position="41"/>
        <end position="64"/>
    </location>
</feature>
<comment type="caution">
    <text evidence="8">The sequence shown here is derived from an EMBL/GenBank/DDBJ whole genome shotgun (WGS) entry which is preliminary data.</text>
</comment>
<dbReference type="OrthoDB" id="443318at2759"/>
<proteinExistence type="inferred from homology"/>
<evidence type="ECO:0000256" key="4">
    <source>
        <dbReference type="ARBA" id="ARBA00022801"/>
    </source>
</evidence>
<evidence type="ECO:0000313" key="8">
    <source>
        <dbReference type="EMBL" id="THH14132.1"/>
    </source>
</evidence>
<dbReference type="PANTHER" id="PTHR11802:SF479">
    <property type="entry name" value="CARBOXYPEPTIDASE"/>
    <property type="match status" value="1"/>
</dbReference>
<dbReference type="PANTHER" id="PTHR11802">
    <property type="entry name" value="SERINE PROTEASE FAMILY S10 SERINE CARBOXYPEPTIDASE"/>
    <property type="match status" value="1"/>
</dbReference>
<evidence type="ECO:0000256" key="7">
    <source>
        <dbReference type="SAM" id="Phobius"/>
    </source>
</evidence>
<evidence type="ECO:0000256" key="3">
    <source>
        <dbReference type="ARBA" id="ARBA00022670"/>
    </source>
</evidence>
<evidence type="ECO:0000256" key="1">
    <source>
        <dbReference type="ARBA" id="ARBA00009431"/>
    </source>
</evidence>
<evidence type="ECO:0000256" key="2">
    <source>
        <dbReference type="ARBA" id="ARBA00022645"/>
    </source>
</evidence>
<feature type="transmembrane region" description="Helical" evidence="7">
    <location>
        <begin position="781"/>
        <end position="804"/>
    </location>
</feature>
<dbReference type="Proteomes" id="UP000310158">
    <property type="component" value="Unassembled WGS sequence"/>
</dbReference>
<keyword evidence="5" id="KW-0325">Glycoprotein</keyword>
<dbReference type="GO" id="GO:0004185">
    <property type="term" value="F:serine-type carboxypeptidase activity"/>
    <property type="evidence" value="ECO:0007669"/>
    <property type="project" value="InterPro"/>
</dbReference>
<dbReference type="PRINTS" id="PR00724">
    <property type="entry name" value="CRBOXYPTASEC"/>
</dbReference>
<dbReference type="EMBL" id="SGPL01000300">
    <property type="protein sequence ID" value="THH14132.1"/>
    <property type="molecule type" value="Genomic_DNA"/>
</dbReference>